<dbReference type="InterPro" id="IPR002885">
    <property type="entry name" value="PPR_rpt"/>
</dbReference>
<dbReference type="FunFam" id="1.25.40.10:FF:000158">
    <property type="entry name" value="pentatricopeptide repeat-containing protein At2g33680"/>
    <property type="match status" value="1"/>
</dbReference>
<gene>
    <name evidence="3" type="ORF">IZO911_LOCUS12875</name>
</gene>
<protein>
    <recommendedName>
        <fullName evidence="2">DYW domain-containing protein</fullName>
    </recommendedName>
</protein>
<accession>A0A814AFI1</accession>
<evidence type="ECO:0000313" key="4">
    <source>
        <dbReference type="Proteomes" id="UP000663860"/>
    </source>
</evidence>
<dbReference type="Gene3D" id="1.25.40.10">
    <property type="entry name" value="Tetratricopeptide repeat domain"/>
    <property type="match status" value="5"/>
</dbReference>
<name>A0A814AFI1_9BILA</name>
<dbReference type="AlphaFoldDB" id="A0A814AFI1"/>
<organism evidence="3 4">
    <name type="scientific">Adineta steineri</name>
    <dbReference type="NCBI Taxonomy" id="433720"/>
    <lineage>
        <taxon>Eukaryota</taxon>
        <taxon>Metazoa</taxon>
        <taxon>Spiralia</taxon>
        <taxon>Gnathifera</taxon>
        <taxon>Rotifera</taxon>
        <taxon>Eurotatoria</taxon>
        <taxon>Bdelloidea</taxon>
        <taxon>Adinetida</taxon>
        <taxon>Adinetidae</taxon>
        <taxon>Adineta</taxon>
    </lineage>
</organism>
<dbReference type="Pfam" id="PF01535">
    <property type="entry name" value="PPR"/>
    <property type="match status" value="8"/>
</dbReference>
<dbReference type="InterPro" id="IPR011990">
    <property type="entry name" value="TPR-like_helical_dom_sf"/>
</dbReference>
<dbReference type="NCBIfam" id="TIGR00756">
    <property type="entry name" value="PPR"/>
    <property type="match status" value="2"/>
</dbReference>
<dbReference type="GO" id="GO:0048731">
    <property type="term" value="P:system development"/>
    <property type="evidence" value="ECO:0007669"/>
    <property type="project" value="UniProtKB-ARBA"/>
</dbReference>
<proteinExistence type="predicted"/>
<dbReference type="GO" id="GO:0003723">
    <property type="term" value="F:RNA binding"/>
    <property type="evidence" value="ECO:0007669"/>
    <property type="project" value="InterPro"/>
</dbReference>
<dbReference type="PANTHER" id="PTHR24015">
    <property type="entry name" value="OS07G0578800 PROTEIN-RELATED"/>
    <property type="match status" value="1"/>
</dbReference>
<reference evidence="3" key="1">
    <citation type="submission" date="2021-02" db="EMBL/GenBank/DDBJ databases">
        <authorList>
            <person name="Nowell W R."/>
        </authorList>
    </citation>
    <scope>NUCLEOTIDE SEQUENCE</scope>
</reference>
<keyword evidence="1" id="KW-0677">Repeat</keyword>
<dbReference type="InterPro" id="IPR032867">
    <property type="entry name" value="DYW_dom"/>
</dbReference>
<evidence type="ECO:0000259" key="2">
    <source>
        <dbReference type="Pfam" id="PF14432"/>
    </source>
</evidence>
<sequence>MLIRLFNSRSSSLMIFVRRSIIIPSDFDLGMKMKSFNDNKEFRKALELFDTHKKNNVKTSSTFIITQALKACTHLEDLQRGQTIHHLIPSSMKDDSLILASLIHLYMQCRDVTRAELLYDNIKEKTLPSYGAMIKGYIKNNQANKAINLFNEIKNPNEIILNLLFNACAELKTVEALNLAKKSYEKMSKSFRSNHYLLTSLLDASMKCGDTTYAQSLFDKTTNKVLPMYGAMMKGYIENNQLNKAIELFNQIKNPSEVNVIVLFNACARLGTKQALYIVKKVSKEMPENFQLNSRLVNSLLDAFIKCGDCSSAESLFSKTKKSIINYGNLMNGFNKENNSLKTLDLFNQMKMNHIQGNIIIYLCLIKALAQIGDYSMCQSFIKHIPNSFLLDNQIQNALIDMWSKSGSIDKAKEIFDKISQPDRIGYTAMINGYGLNGMGIQAIELFNQISEKFLDEITYVCILNACSHSGLVDEAQSIFENISIKTECIYGAMIDCFSRASFFQQAQQLIDEYERDHLPVLTMYMALLSGARNVNNSSLAQNIYDRMKKVFPKQSDPLTAATTLLNNVYASIGDLEKASNIQKESQKLGAKKKIGLSWTVINGQISQFRAHDQSHPRSTEIYAEVKKISRELLQHGHQYDSSWITRPLNQDETIELVLCGHSEKLAIAWNFVENPNVKRIQVTNNLRVCGDCHRAIKLIAAIRKCEIIIRDANRIHHFCTNGQCSCNDCY</sequence>
<dbReference type="Pfam" id="PF14432">
    <property type="entry name" value="DYW_deaminase"/>
    <property type="match status" value="1"/>
</dbReference>
<evidence type="ECO:0000313" key="3">
    <source>
        <dbReference type="EMBL" id="CAF0912871.1"/>
    </source>
</evidence>
<dbReference type="GO" id="GO:0008270">
    <property type="term" value="F:zinc ion binding"/>
    <property type="evidence" value="ECO:0007669"/>
    <property type="project" value="InterPro"/>
</dbReference>
<dbReference type="GO" id="GO:0009451">
    <property type="term" value="P:RNA modification"/>
    <property type="evidence" value="ECO:0007669"/>
    <property type="project" value="InterPro"/>
</dbReference>
<comment type="caution">
    <text evidence="3">The sequence shown here is derived from an EMBL/GenBank/DDBJ whole genome shotgun (WGS) entry which is preliminary data.</text>
</comment>
<feature type="domain" description="DYW" evidence="2">
    <location>
        <begin position="637"/>
        <end position="730"/>
    </location>
</feature>
<dbReference type="PANTHER" id="PTHR24015:SF1903">
    <property type="entry name" value="OS05G0305300 PROTEIN"/>
    <property type="match status" value="1"/>
</dbReference>
<evidence type="ECO:0000256" key="1">
    <source>
        <dbReference type="ARBA" id="ARBA00022737"/>
    </source>
</evidence>
<dbReference type="Proteomes" id="UP000663860">
    <property type="component" value="Unassembled WGS sequence"/>
</dbReference>
<dbReference type="InterPro" id="IPR046960">
    <property type="entry name" value="PPR_At4g14850-like_plant"/>
</dbReference>
<dbReference type="EMBL" id="CAJNOE010000101">
    <property type="protein sequence ID" value="CAF0912871.1"/>
    <property type="molecule type" value="Genomic_DNA"/>
</dbReference>